<reference evidence="3" key="1">
    <citation type="journal article" date="2011" name="Proc. Natl. Acad. Sci. U.S.A.">
        <title>Genomic insights into the physiology and ecology of the marine filamentous cyanobacterium Lyngbya majuscula.</title>
        <authorList>
            <person name="Jones A.C."/>
            <person name="Monroe E.A."/>
            <person name="Podell S."/>
            <person name="Hess W.R."/>
            <person name="Klages S."/>
            <person name="Esquenazi E."/>
            <person name="Niessen S."/>
            <person name="Hoover H."/>
            <person name="Rothmann M."/>
            <person name="Lasken R.S."/>
            <person name="Yates J.R.III."/>
            <person name="Reinhardt R."/>
            <person name="Kube M."/>
            <person name="Burkart M.D."/>
            <person name="Allen E.E."/>
            <person name="Dorrestein P.C."/>
            <person name="Gerwick W.H."/>
            <person name="Gerwick L."/>
        </authorList>
    </citation>
    <scope>NUCLEOTIDE SEQUENCE [LARGE SCALE GENOMIC DNA]</scope>
    <source>
        <strain evidence="3">3L</strain>
    </source>
</reference>
<feature type="region of interest" description="Disordered" evidence="1">
    <location>
        <begin position="28"/>
        <end position="52"/>
    </location>
</feature>
<evidence type="ECO:0000313" key="3">
    <source>
        <dbReference type="Proteomes" id="UP000003959"/>
    </source>
</evidence>
<proteinExistence type="predicted"/>
<name>F4XQC3_9CYAN</name>
<dbReference type="AlphaFoldDB" id="F4XQC3"/>
<dbReference type="HOGENOM" id="CLU_3081956_0_0_3"/>
<accession>F4XQC3</accession>
<organism evidence="2 3">
    <name type="scientific">Moorena producens 3L</name>
    <dbReference type="NCBI Taxonomy" id="489825"/>
    <lineage>
        <taxon>Bacteria</taxon>
        <taxon>Bacillati</taxon>
        <taxon>Cyanobacteriota</taxon>
        <taxon>Cyanophyceae</taxon>
        <taxon>Coleofasciculales</taxon>
        <taxon>Coleofasciculaceae</taxon>
        <taxon>Moorena</taxon>
    </lineage>
</organism>
<evidence type="ECO:0000256" key="1">
    <source>
        <dbReference type="SAM" id="MobiDB-lite"/>
    </source>
</evidence>
<sequence length="52" mass="5331">MGEYLPLGVADSGYGFAPLGRVFKLGDPPKSPLKKGDFENGSPLPRGGLGGI</sequence>
<evidence type="ECO:0000313" key="2">
    <source>
        <dbReference type="EMBL" id="EGJ33209.1"/>
    </source>
</evidence>
<dbReference type="Proteomes" id="UP000003959">
    <property type="component" value="Unassembled WGS sequence"/>
</dbReference>
<protein>
    <submittedName>
        <fullName evidence="2">Uncharacterized protein</fullName>
    </submittedName>
</protein>
<keyword evidence="3" id="KW-1185">Reference proteome</keyword>
<dbReference type="EMBL" id="GL890858">
    <property type="protein sequence ID" value="EGJ33209.1"/>
    <property type="molecule type" value="Genomic_DNA"/>
</dbReference>
<gene>
    <name evidence="2" type="ORF">LYNGBM3L_43980</name>
</gene>